<proteinExistence type="predicted"/>
<dbReference type="CDD" id="cd00118">
    <property type="entry name" value="LysM"/>
    <property type="match status" value="1"/>
</dbReference>
<reference evidence="2 3" key="2">
    <citation type="submission" date="2020-02" db="EMBL/GenBank/DDBJ databases">
        <title>Candidatus Galacturonibacter soehngenii shows hetero-acetogenic catabolism of galacturonic acid but lacks a canonical carbon monoxide dehydrogenase/acetyl-CoA synthase complex.</title>
        <authorList>
            <person name="Diender M."/>
            <person name="Stouten G.R."/>
            <person name="Petersen J.F."/>
            <person name="Nielsen P.H."/>
            <person name="Dueholm M.S."/>
            <person name="Pronk J.T."/>
            <person name="Van Loosdrecht M.C.M."/>
        </authorList>
    </citation>
    <scope>NUCLEOTIDE SEQUENCE [LARGE SCALE GENOMIC DNA]</scope>
    <source>
        <strain evidence="2">GalUA</strain>
    </source>
</reference>
<dbReference type="AlphaFoldDB" id="A0A7V7QIQ8"/>
<sequence>MYRMYLGKLRIPVFPEKITMKINGNNKTVNLINGGEVNIIKPTGLTDIEFDILLPNQKYPFATYGNGDFRRAWYYLAKLEWRKQKKKPFPWIVYRTLPDGTKLFSSSIMVTLEEYTIKEDAKEGFDVVVSLKFKQYANYGVNKVKLVTNSDGTVSIKLQKARAILSDKKLRVPTTHKVGTNETLWSICKYYYGDALDYRTIWLANRDRLKLKSPEEIPVGVILEIPRRD</sequence>
<gene>
    <name evidence="2" type="ORF">F7O84_14600</name>
</gene>
<evidence type="ECO:0000313" key="2">
    <source>
        <dbReference type="EMBL" id="KAB1436587.1"/>
    </source>
</evidence>
<comment type="caution">
    <text evidence="2">The sequence shown here is derived from an EMBL/GenBank/DDBJ whole genome shotgun (WGS) entry which is preliminary data.</text>
</comment>
<dbReference type="InterPro" id="IPR018392">
    <property type="entry name" value="LysM"/>
</dbReference>
<dbReference type="SMART" id="SM00257">
    <property type="entry name" value="LysM"/>
    <property type="match status" value="1"/>
</dbReference>
<dbReference type="Proteomes" id="UP000461768">
    <property type="component" value="Unassembled WGS sequence"/>
</dbReference>
<dbReference type="InterPro" id="IPR036779">
    <property type="entry name" value="LysM_dom_sf"/>
</dbReference>
<dbReference type="Gene3D" id="3.10.350.10">
    <property type="entry name" value="LysM domain"/>
    <property type="match status" value="1"/>
</dbReference>
<reference evidence="2 3" key="1">
    <citation type="submission" date="2019-09" db="EMBL/GenBank/DDBJ databases">
        <authorList>
            <person name="Valk L.C."/>
        </authorList>
    </citation>
    <scope>NUCLEOTIDE SEQUENCE [LARGE SCALE GENOMIC DNA]</scope>
    <source>
        <strain evidence="2">GalUA</strain>
    </source>
</reference>
<evidence type="ECO:0000313" key="3">
    <source>
        <dbReference type="Proteomes" id="UP000461768"/>
    </source>
</evidence>
<dbReference type="PROSITE" id="PS51782">
    <property type="entry name" value="LYSM"/>
    <property type="match status" value="1"/>
</dbReference>
<name>A0A7V7QIQ8_9FIRM</name>
<protein>
    <submittedName>
        <fullName evidence="2">Peptidoglycan-binding protein</fullName>
    </submittedName>
</protein>
<feature type="domain" description="LysM" evidence="1">
    <location>
        <begin position="174"/>
        <end position="225"/>
    </location>
</feature>
<dbReference type="RefSeq" id="WP_151146902.1">
    <property type="nucleotide sequence ID" value="NZ_WAGX01000006.1"/>
</dbReference>
<dbReference type="EMBL" id="WAGX01000006">
    <property type="protein sequence ID" value="KAB1436587.1"/>
    <property type="molecule type" value="Genomic_DNA"/>
</dbReference>
<accession>A0A7V7QIQ8</accession>
<evidence type="ECO:0000259" key="1">
    <source>
        <dbReference type="PROSITE" id="PS51782"/>
    </source>
</evidence>
<organism evidence="2 3">
    <name type="scientific">Candidatus Galacturonatibacter soehngenii</name>
    <dbReference type="NCBI Taxonomy" id="2307010"/>
    <lineage>
        <taxon>Bacteria</taxon>
        <taxon>Bacillati</taxon>
        <taxon>Bacillota</taxon>
        <taxon>Clostridia</taxon>
        <taxon>Lachnospirales</taxon>
        <taxon>Lachnospiraceae</taxon>
        <taxon>Candidatus Galacturonatibacter</taxon>
    </lineage>
</organism>
<keyword evidence="3" id="KW-1185">Reference proteome</keyword>
<dbReference type="OrthoDB" id="9815473at2"/>